<name>A0A1A9UK87_GLOAU</name>
<dbReference type="SUPFAM" id="SSF52374">
    <property type="entry name" value="Nucleotidylyl transferase"/>
    <property type="match status" value="1"/>
</dbReference>
<dbReference type="AlphaFoldDB" id="A0A1A9UK87"/>
<dbReference type="FunFam" id="1.10.240.10:FF:000001">
    <property type="entry name" value="Tyrosine--tRNA ligase"/>
    <property type="match status" value="1"/>
</dbReference>
<dbReference type="EnsemblMetazoa" id="GAUT007463-RA">
    <property type="protein sequence ID" value="GAUT007463-PA"/>
    <property type="gene ID" value="GAUT007463"/>
</dbReference>
<dbReference type="GO" id="GO:0005829">
    <property type="term" value="C:cytosol"/>
    <property type="evidence" value="ECO:0007669"/>
    <property type="project" value="TreeGrafter"/>
</dbReference>
<keyword evidence="2 11" id="KW-0436">Ligase</keyword>
<dbReference type="PANTHER" id="PTHR11766">
    <property type="entry name" value="TYROSYL-TRNA SYNTHETASE"/>
    <property type="match status" value="1"/>
</dbReference>
<evidence type="ECO:0000256" key="9">
    <source>
        <dbReference type="ARBA" id="ARBA00048248"/>
    </source>
</evidence>
<dbReference type="VEuPathDB" id="VectorBase:GAUT007463"/>
<evidence type="ECO:0000313" key="13">
    <source>
        <dbReference type="EnsemblMetazoa" id="GAUT007463-PA"/>
    </source>
</evidence>
<dbReference type="InterPro" id="IPR054608">
    <property type="entry name" value="SYY-like_C"/>
</dbReference>
<evidence type="ECO:0000259" key="12">
    <source>
        <dbReference type="Pfam" id="PF22421"/>
    </source>
</evidence>
<dbReference type="InterPro" id="IPR024088">
    <property type="entry name" value="Tyr-tRNA-ligase_bac-type"/>
</dbReference>
<keyword evidence="3 11" id="KW-0547">Nucleotide-binding</keyword>
<sequence length="346" mass="39667">MMTNIIQELYDRGLIEKLTDENHLIKIVQEKKIHLYCGFDPTAESLHIGHLIPLLCLKHFYLNGHTPIIVIGGATALIGDPKNLVFIVHFLQAYDYCFLNNKHNVILQIGGSDQWGNITLGIDLVNHINKKSVYGLTTPLLVRPNGSKLGKSDDYKSVVWLDKNKTSVYDFYQFWINSPDHSVFKFLKMFTFLKISDINKLEKKFIHKKIKPFLVQKILAQEITRIVHGDKQLNLVKKATEILFLKEISKISEEDFVLLSTSGISIYKISEKNIDIKSVLVNSGLSKSKKNANDMILCSAISINNKKNISSNYIFNNSDKLYNKYTILKKGKKNFCLLIWKIDFNI</sequence>
<dbReference type="InterPro" id="IPR002305">
    <property type="entry name" value="aa-tRNA-synth_Ic"/>
</dbReference>
<dbReference type="Proteomes" id="UP000078200">
    <property type="component" value="Unassembled WGS sequence"/>
</dbReference>
<dbReference type="Gene3D" id="3.40.50.620">
    <property type="entry name" value="HUPs"/>
    <property type="match status" value="2"/>
</dbReference>
<dbReference type="InterPro" id="IPR001412">
    <property type="entry name" value="aa-tRNA-synth_I_CS"/>
</dbReference>
<dbReference type="Pfam" id="PF22421">
    <property type="entry name" value="SYY_C-terminal"/>
    <property type="match status" value="1"/>
</dbReference>
<evidence type="ECO:0000256" key="7">
    <source>
        <dbReference type="ARBA" id="ARBA00023146"/>
    </source>
</evidence>
<dbReference type="InterPro" id="IPR002307">
    <property type="entry name" value="Tyr-tRNA-ligase"/>
</dbReference>
<dbReference type="GO" id="GO:0005524">
    <property type="term" value="F:ATP binding"/>
    <property type="evidence" value="ECO:0007669"/>
    <property type="project" value="UniProtKB-KW"/>
</dbReference>
<evidence type="ECO:0000256" key="10">
    <source>
        <dbReference type="PROSITE-ProRule" id="PRU00182"/>
    </source>
</evidence>
<evidence type="ECO:0000256" key="2">
    <source>
        <dbReference type="ARBA" id="ARBA00022598"/>
    </source>
</evidence>
<dbReference type="PROSITE" id="PS00178">
    <property type="entry name" value="AA_TRNA_LIGASE_I"/>
    <property type="match status" value="1"/>
</dbReference>
<dbReference type="SUPFAM" id="SSF55174">
    <property type="entry name" value="Alpha-L RNA-binding motif"/>
    <property type="match status" value="1"/>
</dbReference>
<dbReference type="STRING" id="7395.A0A1A9UK87"/>
<keyword evidence="4 11" id="KW-0067">ATP-binding</keyword>
<dbReference type="GO" id="GO:0003723">
    <property type="term" value="F:RNA binding"/>
    <property type="evidence" value="ECO:0007669"/>
    <property type="project" value="UniProtKB-KW"/>
</dbReference>
<keyword evidence="5 10" id="KW-0694">RNA-binding</keyword>
<dbReference type="Gene3D" id="1.10.240.10">
    <property type="entry name" value="Tyrosyl-Transfer RNA Synthetase"/>
    <property type="match status" value="1"/>
</dbReference>
<evidence type="ECO:0000256" key="6">
    <source>
        <dbReference type="ARBA" id="ARBA00022917"/>
    </source>
</evidence>
<keyword evidence="14" id="KW-1185">Reference proteome</keyword>
<dbReference type="PROSITE" id="PS50889">
    <property type="entry name" value="S4"/>
    <property type="match status" value="1"/>
</dbReference>
<evidence type="ECO:0000256" key="1">
    <source>
        <dbReference type="ARBA" id="ARBA00013160"/>
    </source>
</evidence>
<keyword evidence="6 11" id="KW-0648">Protein biosynthesis</keyword>
<evidence type="ECO:0000256" key="5">
    <source>
        <dbReference type="ARBA" id="ARBA00022884"/>
    </source>
</evidence>
<evidence type="ECO:0000256" key="3">
    <source>
        <dbReference type="ARBA" id="ARBA00022741"/>
    </source>
</evidence>
<dbReference type="InterPro" id="IPR014729">
    <property type="entry name" value="Rossmann-like_a/b/a_fold"/>
</dbReference>
<dbReference type="NCBIfam" id="TIGR00234">
    <property type="entry name" value="tyrS"/>
    <property type="match status" value="1"/>
</dbReference>
<evidence type="ECO:0000256" key="4">
    <source>
        <dbReference type="ARBA" id="ARBA00022840"/>
    </source>
</evidence>
<comment type="similarity">
    <text evidence="11">Belongs to the class-I aminoacyl-tRNA synthetase family.</text>
</comment>
<dbReference type="GO" id="GO:0004831">
    <property type="term" value="F:tyrosine-tRNA ligase activity"/>
    <property type="evidence" value="ECO:0007669"/>
    <property type="project" value="UniProtKB-EC"/>
</dbReference>
<evidence type="ECO:0000256" key="8">
    <source>
        <dbReference type="ARBA" id="ARBA00033323"/>
    </source>
</evidence>
<protein>
    <recommendedName>
        <fullName evidence="1">tyrosine--tRNA ligase</fullName>
        <ecNumber evidence="1">6.1.1.1</ecNumber>
    </recommendedName>
    <alternativeName>
        <fullName evidence="8">Tyrosyl-tRNA synthetase</fullName>
    </alternativeName>
</protein>
<organism evidence="13 14">
    <name type="scientific">Glossina austeni</name>
    <name type="common">Savannah tsetse fly</name>
    <dbReference type="NCBI Taxonomy" id="7395"/>
    <lineage>
        <taxon>Eukaryota</taxon>
        <taxon>Metazoa</taxon>
        <taxon>Ecdysozoa</taxon>
        <taxon>Arthropoda</taxon>
        <taxon>Hexapoda</taxon>
        <taxon>Insecta</taxon>
        <taxon>Pterygota</taxon>
        <taxon>Neoptera</taxon>
        <taxon>Endopterygota</taxon>
        <taxon>Diptera</taxon>
        <taxon>Brachycera</taxon>
        <taxon>Muscomorpha</taxon>
        <taxon>Hippoboscoidea</taxon>
        <taxon>Glossinidae</taxon>
        <taxon>Glossina</taxon>
    </lineage>
</organism>
<dbReference type="Pfam" id="PF00579">
    <property type="entry name" value="tRNA-synt_1b"/>
    <property type="match status" value="2"/>
</dbReference>
<reference evidence="13" key="1">
    <citation type="submission" date="2020-05" db="UniProtKB">
        <authorList>
            <consortium name="EnsemblMetazoa"/>
        </authorList>
    </citation>
    <scope>IDENTIFICATION</scope>
    <source>
        <strain evidence="13">TTRI</strain>
    </source>
</reference>
<evidence type="ECO:0000313" key="14">
    <source>
        <dbReference type="Proteomes" id="UP000078200"/>
    </source>
</evidence>
<accession>A0A1A9UK87</accession>
<dbReference type="InterPro" id="IPR036986">
    <property type="entry name" value="S4_RNA-bd_sf"/>
</dbReference>
<dbReference type="Gene3D" id="3.10.290.10">
    <property type="entry name" value="RNA-binding S4 domain"/>
    <property type="match status" value="1"/>
</dbReference>
<comment type="catalytic activity">
    <reaction evidence="9">
        <text>tRNA(Tyr) + L-tyrosine + ATP = L-tyrosyl-tRNA(Tyr) + AMP + diphosphate + H(+)</text>
        <dbReference type="Rhea" id="RHEA:10220"/>
        <dbReference type="Rhea" id="RHEA-COMP:9706"/>
        <dbReference type="Rhea" id="RHEA-COMP:9707"/>
        <dbReference type="ChEBI" id="CHEBI:15378"/>
        <dbReference type="ChEBI" id="CHEBI:30616"/>
        <dbReference type="ChEBI" id="CHEBI:33019"/>
        <dbReference type="ChEBI" id="CHEBI:58315"/>
        <dbReference type="ChEBI" id="CHEBI:78442"/>
        <dbReference type="ChEBI" id="CHEBI:78536"/>
        <dbReference type="ChEBI" id="CHEBI:456215"/>
        <dbReference type="EC" id="6.1.1.1"/>
    </reaction>
</comment>
<dbReference type="EC" id="6.1.1.1" evidence="1"/>
<keyword evidence="7 11" id="KW-0030">Aminoacyl-tRNA synthetase</keyword>
<dbReference type="GO" id="GO:0006437">
    <property type="term" value="P:tyrosyl-tRNA aminoacylation"/>
    <property type="evidence" value="ECO:0007669"/>
    <property type="project" value="InterPro"/>
</dbReference>
<feature type="domain" description="Tyrosine--tRNA ligase SYY-like C-terminal" evidence="12">
    <location>
        <begin position="262"/>
        <end position="338"/>
    </location>
</feature>
<evidence type="ECO:0000256" key="11">
    <source>
        <dbReference type="RuleBase" id="RU363036"/>
    </source>
</evidence>
<proteinExistence type="inferred from homology"/>
<dbReference type="PANTHER" id="PTHR11766:SF0">
    <property type="entry name" value="TYROSINE--TRNA LIGASE, MITOCHONDRIAL"/>
    <property type="match status" value="1"/>
</dbReference>